<evidence type="ECO:0000313" key="2">
    <source>
        <dbReference type="EMBL" id="CAL1709843.1"/>
    </source>
</evidence>
<dbReference type="SUPFAM" id="SSF53756">
    <property type="entry name" value="UDP-Glycosyltransferase/glycogen phosphorylase"/>
    <property type="match status" value="1"/>
</dbReference>
<dbReference type="EMBL" id="OZ037948">
    <property type="protein sequence ID" value="CAL1709843.1"/>
    <property type="molecule type" value="Genomic_DNA"/>
</dbReference>
<dbReference type="PANTHER" id="PTHR48045">
    <property type="entry name" value="UDP-GLYCOSYLTRANSFERASE 72B1"/>
    <property type="match status" value="1"/>
</dbReference>
<dbReference type="PANTHER" id="PTHR48045:SF31">
    <property type="entry name" value="UDP-GLYCOSYLTRANSFERASE 76B1-LIKE"/>
    <property type="match status" value="1"/>
</dbReference>
<keyword evidence="3" id="KW-1185">Reference proteome</keyword>
<dbReference type="Gene3D" id="3.40.50.2000">
    <property type="entry name" value="Glycogen Phosphorylase B"/>
    <property type="match status" value="2"/>
</dbReference>
<evidence type="ECO:0008006" key="4">
    <source>
        <dbReference type="Google" id="ProtNLM"/>
    </source>
</evidence>
<reference evidence="3" key="1">
    <citation type="submission" date="2024-04" db="EMBL/GenBank/DDBJ databases">
        <authorList>
            <person name="Shaw F."/>
            <person name="Minotto A."/>
        </authorList>
    </citation>
    <scope>NUCLEOTIDE SEQUENCE [LARGE SCALE GENOMIC DNA]</scope>
</reference>
<proteinExistence type="predicted"/>
<evidence type="ECO:0000256" key="1">
    <source>
        <dbReference type="ARBA" id="ARBA00022679"/>
    </source>
</evidence>
<dbReference type="Pfam" id="PF00201">
    <property type="entry name" value="UDPGT"/>
    <property type="match status" value="1"/>
</dbReference>
<protein>
    <recommendedName>
        <fullName evidence="4">UDP-Glycosyltransferase/glycogen phosphorylase</fullName>
    </recommendedName>
</protein>
<dbReference type="InterPro" id="IPR002213">
    <property type="entry name" value="UDP_glucos_trans"/>
</dbReference>
<dbReference type="CDD" id="cd03784">
    <property type="entry name" value="GT1_Gtf-like"/>
    <property type="match status" value="1"/>
</dbReference>
<organism evidence="2 3">
    <name type="scientific">Somion occarium</name>
    <dbReference type="NCBI Taxonomy" id="3059160"/>
    <lineage>
        <taxon>Eukaryota</taxon>
        <taxon>Fungi</taxon>
        <taxon>Dikarya</taxon>
        <taxon>Basidiomycota</taxon>
        <taxon>Agaricomycotina</taxon>
        <taxon>Agaricomycetes</taxon>
        <taxon>Polyporales</taxon>
        <taxon>Cerrenaceae</taxon>
        <taxon>Somion</taxon>
    </lineage>
</organism>
<sequence>MEVLATLRIAVSVSYAASVGRAYPIDAEVPNRLVSCRNLNANSVSDTCIRPPDLQDVENHLPEYFHDSITSALQLSLSSKPQALTTMGNVFGVIRSTVGRRWTYKDSKAAAMPAADSMPHLVLVSHEGVGHTRPFAAFAARFVQTKPAHITFFTTIGFYDRVVTDVARNLGEDEATLGPLIRIVALEPGEVVKPEDAFIAPRASLTKAYGRLVKEEPIICARTGKELPPIASPDAAVVDCIGYPSLQVVRELSVKPVKVFSWMPSQQSSLVYPLAPVRYGGREDVRPKIREEAARTGRKIEEVLEEMILVTKDEVTRVPGLPPMYDYELHPQQLLFGGLMGALMMLMQNVVENCDGLIMATPEPYEPEGIDVIRRWFTETSRDIYPIGPMVPFGKKAMEGENKQSQDAGDIEQFLESILKSHGPKSVIYFAFGSVCWPAEPEKLWAFLDVVMEHKIPFILSHVSPFANIPDAVKEKVAGYGLGRLTPWAPQQAVLAHDATGWFVTHGGHNSTIEAICYSVPMIFWPYTADEPTNAARLTDVLDASYELLEVRSGEHGLKPLYRTGKAPTGTMEAVREEAAAVLRKAFGEDGKRKRANLEQLSHKVVHTWDEGGSARREMQRLADSLKVVKSNQAP</sequence>
<keyword evidence="1" id="KW-0808">Transferase</keyword>
<evidence type="ECO:0000313" key="3">
    <source>
        <dbReference type="Proteomes" id="UP001497453"/>
    </source>
</evidence>
<dbReference type="Proteomes" id="UP001497453">
    <property type="component" value="Chromosome 5"/>
</dbReference>
<name>A0ABP1DS07_9APHY</name>
<gene>
    <name evidence="2" type="ORF">GFSPODELE1_LOCUS7524</name>
</gene>
<accession>A0ABP1DS07</accession>